<dbReference type="OrthoDB" id="3365399at2759"/>
<dbReference type="Proteomes" id="UP000799750">
    <property type="component" value="Unassembled WGS sequence"/>
</dbReference>
<accession>A0A6A6R547</accession>
<evidence type="ECO:0000259" key="2">
    <source>
        <dbReference type="PROSITE" id="PS50053"/>
    </source>
</evidence>
<dbReference type="EMBL" id="MU004184">
    <property type="protein sequence ID" value="KAF2499464.1"/>
    <property type="molecule type" value="Genomic_DNA"/>
</dbReference>
<gene>
    <name evidence="3" type="ORF">BU16DRAFT_557786</name>
</gene>
<feature type="compositionally biased region" description="Basic and acidic residues" evidence="1">
    <location>
        <begin position="57"/>
        <end position="86"/>
    </location>
</feature>
<feature type="region of interest" description="Disordered" evidence="1">
    <location>
        <begin position="157"/>
        <end position="181"/>
    </location>
</feature>
<keyword evidence="4" id="KW-1185">Reference proteome</keyword>
<dbReference type="Pfam" id="PF11976">
    <property type="entry name" value="Rad60-SLD"/>
    <property type="match status" value="1"/>
</dbReference>
<protein>
    <recommendedName>
        <fullName evidence="2">Ubiquitin-like domain-containing protein</fullName>
    </recommendedName>
</protein>
<evidence type="ECO:0000313" key="3">
    <source>
        <dbReference type="EMBL" id="KAF2499464.1"/>
    </source>
</evidence>
<feature type="region of interest" description="Disordered" evidence="1">
    <location>
        <begin position="197"/>
        <end position="227"/>
    </location>
</feature>
<feature type="compositionally biased region" description="Pro residues" evidence="1">
    <location>
        <begin position="1"/>
        <end position="11"/>
    </location>
</feature>
<evidence type="ECO:0000256" key="1">
    <source>
        <dbReference type="SAM" id="MobiDB-lite"/>
    </source>
</evidence>
<dbReference type="InterPro" id="IPR000626">
    <property type="entry name" value="Ubiquitin-like_dom"/>
</dbReference>
<feature type="compositionally biased region" description="Polar residues" evidence="1">
    <location>
        <begin position="114"/>
        <end position="132"/>
    </location>
</feature>
<dbReference type="InterPro" id="IPR022617">
    <property type="entry name" value="Rad60/SUMO-like_dom"/>
</dbReference>
<organism evidence="3 4">
    <name type="scientific">Lophium mytilinum</name>
    <dbReference type="NCBI Taxonomy" id="390894"/>
    <lineage>
        <taxon>Eukaryota</taxon>
        <taxon>Fungi</taxon>
        <taxon>Dikarya</taxon>
        <taxon>Ascomycota</taxon>
        <taxon>Pezizomycotina</taxon>
        <taxon>Dothideomycetes</taxon>
        <taxon>Pleosporomycetidae</taxon>
        <taxon>Mytilinidiales</taxon>
        <taxon>Mytilinidiaceae</taxon>
        <taxon>Lophium</taxon>
    </lineage>
</organism>
<name>A0A6A6R547_9PEZI</name>
<dbReference type="SUPFAM" id="SSF54236">
    <property type="entry name" value="Ubiquitin-like"/>
    <property type="match status" value="1"/>
</dbReference>
<evidence type="ECO:0000313" key="4">
    <source>
        <dbReference type="Proteomes" id="UP000799750"/>
    </source>
</evidence>
<reference evidence="3" key="1">
    <citation type="journal article" date="2020" name="Stud. Mycol.">
        <title>101 Dothideomycetes genomes: a test case for predicting lifestyles and emergence of pathogens.</title>
        <authorList>
            <person name="Haridas S."/>
            <person name="Albert R."/>
            <person name="Binder M."/>
            <person name="Bloem J."/>
            <person name="Labutti K."/>
            <person name="Salamov A."/>
            <person name="Andreopoulos B."/>
            <person name="Baker S."/>
            <person name="Barry K."/>
            <person name="Bills G."/>
            <person name="Bluhm B."/>
            <person name="Cannon C."/>
            <person name="Castanera R."/>
            <person name="Culley D."/>
            <person name="Daum C."/>
            <person name="Ezra D."/>
            <person name="Gonzalez J."/>
            <person name="Henrissat B."/>
            <person name="Kuo A."/>
            <person name="Liang C."/>
            <person name="Lipzen A."/>
            <person name="Lutzoni F."/>
            <person name="Magnuson J."/>
            <person name="Mondo S."/>
            <person name="Nolan M."/>
            <person name="Ohm R."/>
            <person name="Pangilinan J."/>
            <person name="Park H.-J."/>
            <person name="Ramirez L."/>
            <person name="Alfaro M."/>
            <person name="Sun H."/>
            <person name="Tritt A."/>
            <person name="Yoshinaga Y."/>
            <person name="Zwiers L.-H."/>
            <person name="Turgeon B."/>
            <person name="Goodwin S."/>
            <person name="Spatafora J."/>
            <person name="Crous P."/>
            <person name="Grigoriev I."/>
        </authorList>
    </citation>
    <scope>NUCLEOTIDE SEQUENCE</scope>
    <source>
        <strain evidence="3">CBS 269.34</strain>
    </source>
</reference>
<dbReference type="PROSITE" id="PS50053">
    <property type="entry name" value="UBIQUITIN_2"/>
    <property type="match status" value="1"/>
</dbReference>
<feature type="region of interest" description="Disordered" evidence="1">
    <location>
        <begin position="1"/>
        <end position="141"/>
    </location>
</feature>
<sequence length="437" mass="49404">MADAVVPPPSAQTPKPAKRSFFKRPAWATAEETKSETPQTEPESFRHSNRVFAEIVEEQKKKDEEKARQKEKEERRKKRRSDESERHAKRRRASREGEGSESPAFRSPRKGTPHLTSPRKSTRSNTDSNSLSARYEEALRSSLPRDDVVTSHIIDLGDIDDSDDSSIQPVLPRQPTPITLEDDDDDVELVAEPITLQMRDRGPHAAHSPNPPTSVTPTASSPKKPNPIVKLFITSPIEGTKPLIATRKLLQPLGEVRSVWCAKQTFPPGITPAMVFLTYRNRRLFDIATCKSSLGLEVDAHGNLRQKHEQDDFEDDMEDRVHLVAVTEEILAEMKRRAELGIHERAPVEGLVDDEEEVDKARPRCRLILKAKGMEDFKLVVNPESTFKEIANAVRRNSKIPDTKQITLFFDGDLLEPQDMIKSSDIEDMDAIEVHIK</sequence>
<dbReference type="Gene3D" id="3.10.20.90">
    <property type="entry name" value="Phosphatidylinositol 3-kinase Catalytic Subunit, Chain A, domain 1"/>
    <property type="match status" value="1"/>
</dbReference>
<proteinExistence type="predicted"/>
<feature type="domain" description="Ubiquitin-like" evidence="2">
    <location>
        <begin position="365"/>
        <end position="437"/>
    </location>
</feature>
<dbReference type="AlphaFoldDB" id="A0A6A6R547"/>
<dbReference type="InterPro" id="IPR029071">
    <property type="entry name" value="Ubiquitin-like_domsf"/>
</dbReference>